<keyword evidence="2" id="KW-1185">Reference proteome</keyword>
<evidence type="ECO:0008006" key="3">
    <source>
        <dbReference type="Google" id="ProtNLM"/>
    </source>
</evidence>
<dbReference type="Pfam" id="PF08843">
    <property type="entry name" value="AbiEii"/>
    <property type="match status" value="1"/>
</dbReference>
<organism evidence="1 2">
    <name type="scientific">Pelotomaculum schinkii</name>
    <dbReference type="NCBI Taxonomy" id="78350"/>
    <lineage>
        <taxon>Bacteria</taxon>
        <taxon>Bacillati</taxon>
        <taxon>Bacillota</taxon>
        <taxon>Clostridia</taxon>
        <taxon>Eubacteriales</taxon>
        <taxon>Desulfotomaculaceae</taxon>
        <taxon>Pelotomaculum</taxon>
    </lineage>
</organism>
<dbReference type="InterPro" id="IPR014942">
    <property type="entry name" value="AbiEii"/>
</dbReference>
<reference evidence="1 2" key="1">
    <citation type="journal article" date="2018" name="Environ. Microbiol.">
        <title>Novel energy conservation strategies and behaviour of Pelotomaculum schinkii driving syntrophic propionate catabolism.</title>
        <authorList>
            <person name="Hidalgo-Ahumada C.A.P."/>
            <person name="Nobu M.K."/>
            <person name="Narihiro T."/>
            <person name="Tamaki H."/>
            <person name="Liu W.T."/>
            <person name="Kamagata Y."/>
            <person name="Stams A.J.M."/>
            <person name="Imachi H."/>
            <person name="Sousa D.Z."/>
        </authorList>
    </citation>
    <scope>NUCLEOTIDE SEQUENCE [LARGE SCALE GENOMIC DNA]</scope>
    <source>
        <strain evidence="1 2">HH</strain>
    </source>
</reference>
<dbReference type="Gene3D" id="3.10.450.620">
    <property type="entry name" value="JHP933, nucleotidyltransferase-like core domain"/>
    <property type="match status" value="1"/>
</dbReference>
<name>A0A4Y7R6F4_9FIRM</name>
<dbReference type="AlphaFoldDB" id="A0A4Y7R6F4"/>
<dbReference type="Proteomes" id="UP000298324">
    <property type="component" value="Unassembled WGS sequence"/>
</dbReference>
<protein>
    <recommendedName>
        <fullName evidence="3">Nucleotidyl transferase AbiEii toxin, Type IV TA system</fullName>
    </recommendedName>
</protein>
<accession>A0A4Y7R6F4</accession>
<gene>
    <name evidence="1" type="ORF">Psch_04025</name>
</gene>
<dbReference type="RefSeq" id="WP_190259453.1">
    <property type="nucleotide sequence ID" value="NZ_QFGA01000004.1"/>
</dbReference>
<sequence length="280" mass="31563">MLRTLTQLKALVRNMSKGDSTKAQIIIRNYVMERFLERLSLSPYRNNLILKGGTLVAAMVGLDNRSTLDIDATIKDLPLSVESARKIVEEITAVEIEDGMSFEIKSVATIMDELDYPGIRVMLDTMLEKMHTPLKIDFSTGDMITPGEVSYSFRLLFEDRSISILAYNLETVLAEKIETLLSRGTANTRMRDFYDIFALETTQSHNIDKDVLRAAFTNTSEKRGSLAVVSNMDLILDEIESSPDIAALWKSYQRKFDYATDIGWEDVIQAVRGLCNAVKP</sequence>
<evidence type="ECO:0000313" key="2">
    <source>
        <dbReference type="Proteomes" id="UP000298324"/>
    </source>
</evidence>
<dbReference type="EMBL" id="QFGA01000004">
    <property type="protein sequence ID" value="TEB04299.1"/>
    <property type="molecule type" value="Genomic_DNA"/>
</dbReference>
<comment type="caution">
    <text evidence="1">The sequence shown here is derived from an EMBL/GenBank/DDBJ whole genome shotgun (WGS) entry which is preliminary data.</text>
</comment>
<evidence type="ECO:0000313" key="1">
    <source>
        <dbReference type="EMBL" id="TEB04299.1"/>
    </source>
</evidence>
<proteinExistence type="predicted"/>